<protein>
    <submittedName>
        <fullName evidence="2">Uncharacterized protein</fullName>
    </submittedName>
</protein>
<reference evidence="2 3" key="1">
    <citation type="submission" date="2019-10" db="EMBL/GenBank/DDBJ databases">
        <title>Two novel species isolated from a subtropical stream in China.</title>
        <authorList>
            <person name="Lu H."/>
        </authorList>
    </citation>
    <scope>NUCLEOTIDE SEQUENCE [LARGE SCALE GENOMIC DNA]</scope>
    <source>
        <strain evidence="2 3">FT103W</strain>
    </source>
</reference>
<dbReference type="EMBL" id="WHUF01000013">
    <property type="protein sequence ID" value="MQA23768.1"/>
    <property type="molecule type" value="Genomic_DNA"/>
</dbReference>
<sequence>MKSLLALMLVSTAAMADDGAMLRCRQLTDAPARLACYDAIQLGAPVAAAAAAVGAAPAVAAAPTRADLERSFGKEQLAAPVKIDSIETSINGEFDGWVPNQRIRLANGQVWMIADDSQENLSLTNPKVKIERGLMGAIFMDIDGARSAPRVKRVK</sequence>
<dbReference type="AlphaFoldDB" id="A0A843SMR4"/>
<comment type="caution">
    <text evidence="2">The sequence shown here is derived from an EMBL/GenBank/DDBJ whole genome shotgun (WGS) entry which is preliminary data.</text>
</comment>
<gene>
    <name evidence="2" type="ORF">GEV01_30050</name>
</gene>
<keyword evidence="1" id="KW-0732">Signal</keyword>
<feature type="chain" id="PRO_5032867027" evidence="1">
    <location>
        <begin position="17"/>
        <end position="155"/>
    </location>
</feature>
<dbReference type="Proteomes" id="UP000444318">
    <property type="component" value="Unassembled WGS sequence"/>
</dbReference>
<name>A0A843SMR4_9BURK</name>
<feature type="signal peptide" evidence="1">
    <location>
        <begin position="1"/>
        <end position="16"/>
    </location>
</feature>
<proteinExistence type="predicted"/>
<organism evidence="2 3">
    <name type="scientific">Rugamonas rivuli</name>
    <dbReference type="NCBI Taxonomy" id="2743358"/>
    <lineage>
        <taxon>Bacteria</taxon>
        <taxon>Pseudomonadati</taxon>
        <taxon>Pseudomonadota</taxon>
        <taxon>Betaproteobacteria</taxon>
        <taxon>Burkholderiales</taxon>
        <taxon>Oxalobacteraceae</taxon>
        <taxon>Telluria group</taxon>
        <taxon>Rugamonas</taxon>
    </lineage>
</organism>
<keyword evidence="3" id="KW-1185">Reference proteome</keyword>
<evidence type="ECO:0000256" key="1">
    <source>
        <dbReference type="SAM" id="SignalP"/>
    </source>
</evidence>
<accession>A0A843SMR4</accession>
<evidence type="ECO:0000313" key="3">
    <source>
        <dbReference type="Proteomes" id="UP000444318"/>
    </source>
</evidence>
<evidence type="ECO:0000313" key="2">
    <source>
        <dbReference type="EMBL" id="MQA23768.1"/>
    </source>
</evidence>